<evidence type="ECO:0000313" key="8">
    <source>
        <dbReference type="EMBL" id="MCQ4165848.1"/>
    </source>
</evidence>
<dbReference type="GO" id="GO:0016301">
    <property type="term" value="F:kinase activity"/>
    <property type="evidence" value="ECO:0007669"/>
    <property type="project" value="UniProtKB-KW"/>
</dbReference>
<keyword evidence="6" id="KW-0472">Membrane</keyword>
<dbReference type="InterPro" id="IPR011990">
    <property type="entry name" value="TPR-like_helical_dom_sf"/>
</dbReference>
<dbReference type="InterPro" id="IPR017441">
    <property type="entry name" value="Protein_kinase_ATP_BS"/>
</dbReference>
<name>A0ABT1QU80_9GAMM</name>
<proteinExistence type="predicted"/>
<evidence type="ECO:0000256" key="2">
    <source>
        <dbReference type="ARBA" id="ARBA00022741"/>
    </source>
</evidence>
<dbReference type="PANTHER" id="PTHR43289">
    <property type="entry name" value="MITOGEN-ACTIVATED PROTEIN KINASE KINASE KINASE 20-RELATED"/>
    <property type="match status" value="1"/>
</dbReference>
<accession>A0ABT1QU80</accession>
<reference evidence="8" key="1">
    <citation type="submission" date="2022-07" db="EMBL/GenBank/DDBJ databases">
        <title>Tahibacter sp., a new gammaproteobacterium isolated from the silt sample collected at pig farm.</title>
        <authorList>
            <person name="Chen H."/>
        </authorList>
    </citation>
    <scope>NUCLEOTIDE SEQUENCE</scope>
    <source>
        <strain evidence="8">P2K</strain>
    </source>
</reference>
<feature type="binding site" evidence="5">
    <location>
        <position position="124"/>
    </location>
    <ligand>
        <name>ATP</name>
        <dbReference type="ChEBI" id="CHEBI:30616"/>
    </ligand>
</feature>
<keyword evidence="2 5" id="KW-0547">Nucleotide-binding</keyword>
<dbReference type="CDD" id="cd14014">
    <property type="entry name" value="STKc_PknB_like"/>
    <property type="match status" value="1"/>
</dbReference>
<dbReference type="PROSITE" id="PS00108">
    <property type="entry name" value="PROTEIN_KINASE_ST"/>
    <property type="match status" value="1"/>
</dbReference>
<dbReference type="Gene3D" id="3.30.200.20">
    <property type="entry name" value="Phosphorylase Kinase, domain 1"/>
    <property type="match status" value="1"/>
</dbReference>
<evidence type="ECO:0000256" key="1">
    <source>
        <dbReference type="ARBA" id="ARBA00022679"/>
    </source>
</evidence>
<evidence type="ECO:0000256" key="5">
    <source>
        <dbReference type="PROSITE-ProRule" id="PRU10141"/>
    </source>
</evidence>
<dbReference type="Proteomes" id="UP001165498">
    <property type="component" value="Unassembled WGS sequence"/>
</dbReference>
<evidence type="ECO:0000256" key="4">
    <source>
        <dbReference type="ARBA" id="ARBA00022840"/>
    </source>
</evidence>
<feature type="transmembrane region" description="Helical" evidence="6">
    <location>
        <begin position="402"/>
        <end position="424"/>
    </location>
</feature>
<evidence type="ECO:0000313" key="9">
    <source>
        <dbReference type="Proteomes" id="UP001165498"/>
    </source>
</evidence>
<dbReference type="SUPFAM" id="SSF48452">
    <property type="entry name" value="TPR-like"/>
    <property type="match status" value="2"/>
</dbReference>
<keyword evidence="1" id="KW-0808">Transferase</keyword>
<feature type="domain" description="Protein kinase" evidence="7">
    <location>
        <begin position="93"/>
        <end position="384"/>
    </location>
</feature>
<protein>
    <submittedName>
        <fullName evidence="8">Serine/threonine-protein kinase</fullName>
    </submittedName>
</protein>
<dbReference type="EMBL" id="JANFQO010000012">
    <property type="protein sequence ID" value="MCQ4165848.1"/>
    <property type="molecule type" value="Genomic_DNA"/>
</dbReference>
<dbReference type="PROSITE" id="PS00107">
    <property type="entry name" value="PROTEIN_KINASE_ATP"/>
    <property type="match status" value="1"/>
</dbReference>
<dbReference type="InterPro" id="IPR008271">
    <property type="entry name" value="Ser/Thr_kinase_AS"/>
</dbReference>
<comment type="caution">
    <text evidence="8">The sequence shown here is derived from an EMBL/GenBank/DDBJ whole genome shotgun (WGS) entry which is preliminary data.</text>
</comment>
<dbReference type="SMART" id="SM00028">
    <property type="entry name" value="TPR"/>
    <property type="match status" value="3"/>
</dbReference>
<sequence>MDAQRWRLARELFEAVVDFAPAQWEDQLLQQCPHDAALREEVLALLQADAASTRGTAMLDRAPDIVAELAEQLTGSARGEAPGAVSGMRLGPFRLVREIGRGGMGAVWLAERADGEFQQQVAIKLIRGGWDTAETQARFRAERQILAALQHPHIAHLVDGGVSADGKPWLALEYVDGVDLRAWCDSRQLDLRQRLQLFLTVCEAVQHAHQRLVVHRDLKPSNILVSRDGVVKLLDFGIAKLIGADSAAVSATRIFTPEYAAPEQVRGELVTTAVDVYALGLLLYELLSGQRPYKMENSTPAAYERAVLDQEPTRPSLVVTRDGAQAEAIAARRHLTPVRLRRELRGDLDAIVLKALRKQPAQRYASVGDLAADLERHLRRQPVLARRGNWRYRAARFLQRHALAAALGLVAVFALLGGLGAALWQAQIARSERDTAREALRFMTTLFDNADPANQKGEALSVRELLDAGARDIRSALAGQDAARGPLLVTMASAYLGLQQLEPAAPLLDEALAIARRRGDRALEAAALTQQCRRLDLANDSAKCPPLLDQAEALLDPRDPEQARLIAYGLALRVYGLQLENRNDEIVRQMRRGLALLDARQPAHRFMIVELSGHLAYALNELGQNAEAETVLQPLLAQLRRDSGAERVLLPDTLGTLSAVVAEQGRTEEGIALQREAVAAMEALYGKDSPIISGHLNGLARALNAAGRGEEALPVMERTVALDRSRGQAVNPELASGLCNLGVLRLQLGQDDAALTALDEAVRVAQRSDIAMELGRSLLWRASLHVLAGRAAAAAADAQQAAGVLAPTYPPDSELMLRVRTVALAARLAGGGAVAGLREEAAAIDQAFQAGNARNGPDAAFARFLRARTAADGAGAAALEQLRAALPRPGDYRVRMAGRLPGG</sequence>
<dbReference type="SUPFAM" id="SSF56112">
    <property type="entry name" value="Protein kinase-like (PK-like)"/>
    <property type="match status" value="1"/>
</dbReference>
<gene>
    <name evidence="8" type="ORF">NM961_14090</name>
</gene>
<dbReference type="PANTHER" id="PTHR43289:SF34">
    <property type="entry name" value="SERINE_THREONINE-PROTEIN KINASE YBDM-RELATED"/>
    <property type="match status" value="1"/>
</dbReference>
<dbReference type="SMART" id="SM00220">
    <property type="entry name" value="S_TKc"/>
    <property type="match status" value="1"/>
</dbReference>
<keyword evidence="4 5" id="KW-0067">ATP-binding</keyword>
<evidence type="ECO:0000259" key="7">
    <source>
        <dbReference type="PROSITE" id="PS50011"/>
    </source>
</evidence>
<dbReference type="RefSeq" id="WP_255915038.1">
    <property type="nucleotide sequence ID" value="NZ_JANFQO010000012.1"/>
</dbReference>
<keyword evidence="6" id="KW-0812">Transmembrane</keyword>
<dbReference type="InterPro" id="IPR011009">
    <property type="entry name" value="Kinase-like_dom_sf"/>
</dbReference>
<keyword evidence="6" id="KW-1133">Transmembrane helix</keyword>
<keyword evidence="3 8" id="KW-0418">Kinase</keyword>
<dbReference type="Gene3D" id="1.10.510.10">
    <property type="entry name" value="Transferase(Phosphotransferase) domain 1"/>
    <property type="match status" value="1"/>
</dbReference>
<dbReference type="InterPro" id="IPR000719">
    <property type="entry name" value="Prot_kinase_dom"/>
</dbReference>
<keyword evidence="9" id="KW-1185">Reference proteome</keyword>
<organism evidence="8 9">
    <name type="scientific">Tahibacter harae</name>
    <dbReference type="NCBI Taxonomy" id="2963937"/>
    <lineage>
        <taxon>Bacteria</taxon>
        <taxon>Pseudomonadati</taxon>
        <taxon>Pseudomonadota</taxon>
        <taxon>Gammaproteobacteria</taxon>
        <taxon>Lysobacterales</taxon>
        <taxon>Rhodanobacteraceae</taxon>
        <taxon>Tahibacter</taxon>
    </lineage>
</organism>
<dbReference type="Pfam" id="PF13424">
    <property type="entry name" value="TPR_12"/>
    <property type="match status" value="1"/>
</dbReference>
<dbReference type="PROSITE" id="PS50011">
    <property type="entry name" value="PROTEIN_KINASE_DOM"/>
    <property type="match status" value="1"/>
</dbReference>
<dbReference type="Gene3D" id="1.25.40.10">
    <property type="entry name" value="Tetratricopeptide repeat domain"/>
    <property type="match status" value="1"/>
</dbReference>
<evidence type="ECO:0000256" key="6">
    <source>
        <dbReference type="SAM" id="Phobius"/>
    </source>
</evidence>
<dbReference type="InterPro" id="IPR019734">
    <property type="entry name" value="TPR_rpt"/>
</dbReference>
<dbReference type="Pfam" id="PF00069">
    <property type="entry name" value="Pkinase"/>
    <property type="match status" value="1"/>
</dbReference>
<evidence type="ECO:0000256" key="3">
    <source>
        <dbReference type="ARBA" id="ARBA00022777"/>
    </source>
</evidence>